<dbReference type="GO" id="GO:0030246">
    <property type="term" value="F:carbohydrate binding"/>
    <property type="evidence" value="ECO:0007669"/>
    <property type="project" value="UniProtKB-ARBA"/>
</dbReference>
<dbReference type="Proteomes" id="UP000663792">
    <property type="component" value="Unassembled WGS sequence"/>
</dbReference>
<comment type="caution">
    <text evidence="7">The sequence shown here is derived from an EMBL/GenBank/DDBJ whole genome shotgun (WGS) entry which is preliminary data.</text>
</comment>
<feature type="domain" description="Periplasmic binding protein" evidence="6">
    <location>
        <begin position="57"/>
        <end position="317"/>
    </location>
</feature>
<accession>A0A938YD60</accession>
<dbReference type="PANTHER" id="PTHR46847:SF1">
    <property type="entry name" value="D-ALLOSE-BINDING PERIPLASMIC PROTEIN-RELATED"/>
    <property type="match status" value="1"/>
</dbReference>
<proteinExistence type="inferred from homology"/>
<sequence>MLRRNVRRTAVAILAMAPVLVITACGDDSSSSDTTTTAGSSTAASSGDAGGASGQPIAAVIKGLDNLFFQTMQQGIEAGADAAGVTVEIQAAQSITDTTGQAERLAALAQQDFGCFIVNPITGNNLVQGLAQIAQKDVPVVNIDRPIDADAAEAAGVDIATYIGTDNVEAAELAGQRMVEQLGGTGQVAIIGGVAGDVTSNDRVTGFTNAAQDSLELLPVIAADWNRQQALTTATDLMTANPDLKGIFAANDDMALGAARAVANAGKTDQITVIGLDGNEDALQAVQAGELDATVAQYPYAVGELGVQACEAALAGQTLPENVKAPVALITSDNVSTALENFPQPVEEYDNPLETTGS</sequence>
<dbReference type="PANTHER" id="PTHR46847">
    <property type="entry name" value="D-ALLOSE-BINDING PERIPLASMIC PROTEIN-RELATED"/>
    <property type="match status" value="1"/>
</dbReference>
<dbReference type="PROSITE" id="PS51257">
    <property type="entry name" value="PROKAR_LIPOPROTEIN"/>
    <property type="match status" value="1"/>
</dbReference>
<organism evidence="7 8">
    <name type="scientific">Nakamurella leprariae</name>
    <dbReference type="NCBI Taxonomy" id="2803911"/>
    <lineage>
        <taxon>Bacteria</taxon>
        <taxon>Bacillati</taxon>
        <taxon>Actinomycetota</taxon>
        <taxon>Actinomycetes</taxon>
        <taxon>Nakamurellales</taxon>
        <taxon>Nakamurellaceae</taxon>
        <taxon>Nakamurella</taxon>
    </lineage>
</organism>
<dbReference type="Pfam" id="PF13407">
    <property type="entry name" value="Peripla_BP_4"/>
    <property type="match status" value="1"/>
</dbReference>
<dbReference type="InterPro" id="IPR025997">
    <property type="entry name" value="SBP_2_dom"/>
</dbReference>
<dbReference type="GO" id="GO:0030313">
    <property type="term" value="C:cell envelope"/>
    <property type="evidence" value="ECO:0007669"/>
    <property type="project" value="UniProtKB-SubCell"/>
</dbReference>
<evidence type="ECO:0000259" key="6">
    <source>
        <dbReference type="Pfam" id="PF13407"/>
    </source>
</evidence>
<name>A0A938YD60_9ACTN</name>
<gene>
    <name evidence="7" type="ORF">JL106_09085</name>
</gene>
<keyword evidence="8" id="KW-1185">Reference proteome</keyword>
<dbReference type="InterPro" id="IPR028082">
    <property type="entry name" value="Peripla_BP_I"/>
</dbReference>
<evidence type="ECO:0000256" key="5">
    <source>
        <dbReference type="SAM" id="SignalP"/>
    </source>
</evidence>
<comment type="subcellular location">
    <subcellularLocation>
        <location evidence="1">Cell envelope</location>
    </subcellularLocation>
</comment>
<evidence type="ECO:0000256" key="1">
    <source>
        <dbReference type="ARBA" id="ARBA00004196"/>
    </source>
</evidence>
<evidence type="ECO:0000313" key="7">
    <source>
        <dbReference type="EMBL" id="MBM9467428.1"/>
    </source>
</evidence>
<protein>
    <submittedName>
        <fullName evidence="7">Substrate-binding domain-containing protein</fullName>
    </submittedName>
</protein>
<dbReference type="RefSeq" id="WP_205260361.1">
    <property type="nucleotide sequence ID" value="NZ_JAERWK010000010.1"/>
</dbReference>
<feature type="region of interest" description="Disordered" evidence="4">
    <location>
        <begin position="28"/>
        <end position="52"/>
    </location>
</feature>
<dbReference type="CDD" id="cd06320">
    <property type="entry name" value="PBP1_allose_binding"/>
    <property type="match status" value="1"/>
</dbReference>
<feature type="compositionally biased region" description="Low complexity" evidence="4">
    <location>
        <begin position="28"/>
        <end position="47"/>
    </location>
</feature>
<evidence type="ECO:0000256" key="3">
    <source>
        <dbReference type="ARBA" id="ARBA00022729"/>
    </source>
</evidence>
<dbReference type="EMBL" id="JAERWK010000010">
    <property type="protein sequence ID" value="MBM9467428.1"/>
    <property type="molecule type" value="Genomic_DNA"/>
</dbReference>
<comment type="similarity">
    <text evidence="2">Belongs to the bacterial solute-binding protein 2 family.</text>
</comment>
<dbReference type="AlphaFoldDB" id="A0A938YD60"/>
<dbReference type="Gene3D" id="3.40.50.2300">
    <property type="match status" value="2"/>
</dbReference>
<reference evidence="7" key="1">
    <citation type="submission" date="2021-01" db="EMBL/GenBank/DDBJ databases">
        <title>YIM 132084 draft genome.</title>
        <authorList>
            <person name="An D."/>
        </authorList>
    </citation>
    <scope>NUCLEOTIDE SEQUENCE</scope>
    <source>
        <strain evidence="7">YIM 132084</strain>
    </source>
</reference>
<keyword evidence="3 5" id="KW-0732">Signal</keyword>
<evidence type="ECO:0000256" key="2">
    <source>
        <dbReference type="ARBA" id="ARBA00007639"/>
    </source>
</evidence>
<evidence type="ECO:0000313" key="8">
    <source>
        <dbReference type="Proteomes" id="UP000663792"/>
    </source>
</evidence>
<feature type="signal peptide" evidence="5">
    <location>
        <begin position="1"/>
        <end position="24"/>
    </location>
</feature>
<dbReference type="SUPFAM" id="SSF53822">
    <property type="entry name" value="Periplasmic binding protein-like I"/>
    <property type="match status" value="1"/>
</dbReference>
<evidence type="ECO:0000256" key="4">
    <source>
        <dbReference type="SAM" id="MobiDB-lite"/>
    </source>
</evidence>
<feature type="chain" id="PRO_5039688227" evidence="5">
    <location>
        <begin position="25"/>
        <end position="358"/>
    </location>
</feature>